<comment type="caution">
    <text evidence="1">The sequence shown here is derived from an EMBL/GenBank/DDBJ whole genome shotgun (WGS) entry which is preliminary data.</text>
</comment>
<protein>
    <recommendedName>
        <fullName evidence="3">Trm112 family protein</fullName>
    </recommendedName>
</protein>
<accession>A0A1S9PHG8</accession>
<evidence type="ECO:0000313" key="1">
    <source>
        <dbReference type="EMBL" id="OOQ60375.1"/>
    </source>
</evidence>
<sequence length="86" mass="10137">MKLKTIEKLCCPFDKQELQLQILAQDLEQNVMEGILSCVTCQRKYPIVYGVPIMAPDEYRQLSLEQPVIERWQLEYQIDPLKLLPE</sequence>
<name>A0A1S9PHG8_9SPHI</name>
<dbReference type="EMBL" id="MBTF01000007">
    <property type="protein sequence ID" value="OOQ60375.1"/>
    <property type="molecule type" value="Genomic_DNA"/>
</dbReference>
<keyword evidence="2" id="KW-1185">Reference proteome</keyword>
<dbReference type="SUPFAM" id="SSF158997">
    <property type="entry name" value="Trm112p-like"/>
    <property type="match status" value="1"/>
</dbReference>
<dbReference type="InterPro" id="IPR005651">
    <property type="entry name" value="Trm112-like"/>
</dbReference>
<gene>
    <name evidence="1" type="ORF">BC343_25480</name>
</gene>
<dbReference type="RefSeq" id="WP_078347656.1">
    <property type="nucleotide sequence ID" value="NZ_MBTF01000007.1"/>
</dbReference>
<dbReference type="Gene3D" id="2.20.25.10">
    <property type="match status" value="1"/>
</dbReference>
<dbReference type="OrthoDB" id="678493at2"/>
<evidence type="ECO:0008006" key="3">
    <source>
        <dbReference type="Google" id="ProtNLM"/>
    </source>
</evidence>
<dbReference type="Proteomes" id="UP000189739">
    <property type="component" value="Unassembled WGS sequence"/>
</dbReference>
<reference evidence="1 2" key="1">
    <citation type="submission" date="2016-07" db="EMBL/GenBank/DDBJ databases">
        <title>Genomic analysis of zinc-resistant bacterium Mucilaginibacter pedocola TBZ30.</title>
        <authorList>
            <person name="Huang J."/>
            <person name="Tang J."/>
        </authorList>
    </citation>
    <scope>NUCLEOTIDE SEQUENCE [LARGE SCALE GENOMIC DNA]</scope>
    <source>
        <strain evidence="1 2">TBZ30</strain>
    </source>
</reference>
<dbReference type="Pfam" id="PF03966">
    <property type="entry name" value="Trm112p"/>
    <property type="match status" value="1"/>
</dbReference>
<evidence type="ECO:0000313" key="2">
    <source>
        <dbReference type="Proteomes" id="UP000189739"/>
    </source>
</evidence>
<dbReference type="AlphaFoldDB" id="A0A1S9PHG8"/>
<proteinExistence type="predicted"/>
<organism evidence="1 2">
    <name type="scientific">Mucilaginibacter pedocola</name>
    <dbReference type="NCBI Taxonomy" id="1792845"/>
    <lineage>
        <taxon>Bacteria</taxon>
        <taxon>Pseudomonadati</taxon>
        <taxon>Bacteroidota</taxon>
        <taxon>Sphingobacteriia</taxon>
        <taxon>Sphingobacteriales</taxon>
        <taxon>Sphingobacteriaceae</taxon>
        <taxon>Mucilaginibacter</taxon>
    </lineage>
</organism>
<dbReference type="STRING" id="1792845.BC343_25480"/>